<feature type="region of interest" description="Disordered" evidence="9">
    <location>
        <begin position="152"/>
        <end position="172"/>
    </location>
</feature>
<evidence type="ECO:0000256" key="8">
    <source>
        <dbReference type="ARBA" id="ARBA00023136"/>
    </source>
</evidence>
<dbReference type="PANTHER" id="PTHR15959">
    <property type="entry name" value="SYNTAXIN-18"/>
    <property type="match status" value="1"/>
</dbReference>
<dbReference type="GO" id="GO:0031201">
    <property type="term" value="C:SNARE complex"/>
    <property type="evidence" value="ECO:0007669"/>
    <property type="project" value="TreeGrafter"/>
</dbReference>
<accession>U1HGS6</accession>
<dbReference type="Proteomes" id="UP000019373">
    <property type="component" value="Unassembled WGS sequence"/>
</dbReference>
<keyword evidence="7" id="KW-0175">Coiled coil</keyword>
<dbReference type="HOGENOM" id="CLU_047847_0_0_1"/>
<dbReference type="InterPro" id="IPR000727">
    <property type="entry name" value="T_SNARE_dom"/>
</dbReference>
<dbReference type="SUPFAM" id="SSF58038">
    <property type="entry name" value="SNARE fusion complex"/>
    <property type="match status" value="1"/>
</dbReference>
<dbReference type="RefSeq" id="XP_007805004.1">
    <property type="nucleotide sequence ID" value="XM_007806813.1"/>
</dbReference>
<feature type="domain" description="T-SNARE coiled-coil homology" evidence="10">
    <location>
        <begin position="312"/>
        <end position="374"/>
    </location>
</feature>
<dbReference type="GO" id="GO:0015031">
    <property type="term" value="P:protein transport"/>
    <property type="evidence" value="ECO:0007669"/>
    <property type="project" value="UniProtKB-KW"/>
</dbReference>
<evidence type="ECO:0000313" key="12">
    <source>
        <dbReference type="Proteomes" id="UP000019373"/>
    </source>
</evidence>
<evidence type="ECO:0000256" key="2">
    <source>
        <dbReference type="ARBA" id="ARBA00009063"/>
    </source>
</evidence>
<comment type="similarity">
    <text evidence="2">Belongs to the syntaxin family.</text>
</comment>
<name>U1HGS6_ENDPU</name>
<organism evidence="11 12">
    <name type="scientific">Endocarpon pusillum (strain Z07020 / HMAS-L-300199)</name>
    <name type="common">Lichen-forming fungus</name>
    <dbReference type="NCBI Taxonomy" id="1263415"/>
    <lineage>
        <taxon>Eukaryota</taxon>
        <taxon>Fungi</taxon>
        <taxon>Dikarya</taxon>
        <taxon>Ascomycota</taxon>
        <taxon>Pezizomycotina</taxon>
        <taxon>Eurotiomycetes</taxon>
        <taxon>Chaetothyriomycetidae</taxon>
        <taxon>Verrucariales</taxon>
        <taxon>Verrucariaceae</taxon>
        <taxon>Endocarpon</taxon>
    </lineage>
</organism>
<evidence type="ECO:0000256" key="4">
    <source>
        <dbReference type="ARBA" id="ARBA00022692"/>
    </source>
</evidence>
<evidence type="ECO:0000256" key="3">
    <source>
        <dbReference type="ARBA" id="ARBA00022448"/>
    </source>
</evidence>
<dbReference type="SMART" id="SM00397">
    <property type="entry name" value="t_SNARE"/>
    <property type="match status" value="1"/>
</dbReference>
<dbReference type="GeneID" id="19243670"/>
<dbReference type="InterPro" id="IPR019529">
    <property type="entry name" value="Syntaxin-18_N"/>
</dbReference>
<evidence type="ECO:0000256" key="9">
    <source>
        <dbReference type="SAM" id="MobiDB-lite"/>
    </source>
</evidence>
<dbReference type="Pfam" id="PF10496">
    <property type="entry name" value="Syntaxin-18_N"/>
    <property type="match status" value="1"/>
</dbReference>
<dbReference type="PANTHER" id="PTHR15959:SF0">
    <property type="entry name" value="SYNTAXIN-18"/>
    <property type="match status" value="1"/>
</dbReference>
<feature type="region of interest" description="Disordered" evidence="9">
    <location>
        <begin position="230"/>
        <end position="253"/>
    </location>
</feature>
<evidence type="ECO:0000256" key="1">
    <source>
        <dbReference type="ARBA" id="ARBA00004211"/>
    </source>
</evidence>
<keyword evidence="3" id="KW-0813">Transport</keyword>
<comment type="subcellular location">
    <subcellularLocation>
        <location evidence="1">Membrane</location>
        <topology evidence="1">Single-pass type IV membrane protein</topology>
    </subcellularLocation>
</comment>
<keyword evidence="5" id="KW-0653">Protein transport</keyword>
<dbReference type="OrthoDB" id="342981at2759"/>
<feature type="region of interest" description="Disordered" evidence="9">
    <location>
        <begin position="60"/>
        <end position="92"/>
    </location>
</feature>
<dbReference type="AlphaFoldDB" id="U1HGS6"/>
<dbReference type="PROSITE" id="PS50192">
    <property type="entry name" value="T_SNARE"/>
    <property type="match status" value="1"/>
</dbReference>
<protein>
    <recommendedName>
        <fullName evidence="10">t-SNARE coiled-coil homology domain-containing protein</fullName>
    </recommendedName>
</protein>
<reference evidence="12" key="1">
    <citation type="journal article" date="2014" name="BMC Genomics">
        <title>Genome characteristics reveal the impact of lichenization on lichen-forming fungus Endocarpon pusillum Hedwig (Verrucariales, Ascomycota).</title>
        <authorList>
            <person name="Wang Y.-Y."/>
            <person name="Liu B."/>
            <person name="Zhang X.-Y."/>
            <person name="Zhou Q.-M."/>
            <person name="Zhang T."/>
            <person name="Li H."/>
            <person name="Yu Y.-F."/>
            <person name="Zhang X.-L."/>
            <person name="Hao X.-Y."/>
            <person name="Wang M."/>
            <person name="Wang L."/>
            <person name="Wei J.-C."/>
        </authorList>
    </citation>
    <scope>NUCLEOTIDE SEQUENCE [LARGE SCALE GENOMIC DNA]</scope>
    <source>
        <strain evidence="12">Z07020 / HMAS-L-300199</strain>
    </source>
</reference>
<dbReference type="eggNOG" id="KOG3894">
    <property type="taxonomic scope" value="Eukaryota"/>
</dbReference>
<keyword evidence="8" id="KW-0472">Membrane</keyword>
<evidence type="ECO:0000313" key="11">
    <source>
        <dbReference type="EMBL" id="ERF69355.1"/>
    </source>
</evidence>
<keyword evidence="6" id="KW-1133">Transmembrane helix</keyword>
<dbReference type="Gene3D" id="1.20.5.110">
    <property type="match status" value="1"/>
</dbReference>
<keyword evidence="4" id="KW-0812">Transmembrane</keyword>
<dbReference type="OMA" id="YRIRTHI"/>
<dbReference type="GO" id="GO:0006890">
    <property type="term" value="P:retrograde vesicle-mediated transport, Golgi to endoplasmic reticulum"/>
    <property type="evidence" value="ECO:0007669"/>
    <property type="project" value="TreeGrafter"/>
</dbReference>
<keyword evidence="12" id="KW-1185">Reference proteome</keyword>
<evidence type="ECO:0000256" key="6">
    <source>
        <dbReference type="ARBA" id="ARBA00022989"/>
    </source>
</evidence>
<dbReference type="GO" id="GO:0005783">
    <property type="term" value="C:endoplasmic reticulum"/>
    <property type="evidence" value="ECO:0007669"/>
    <property type="project" value="TreeGrafter"/>
</dbReference>
<proteinExistence type="inferred from homology"/>
<dbReference type="EMBL" id="KE721433">
    <property type="protein sequence ID" value="ERF69355.1"/>
    <property type="molecule type" value="Genomic_DNA"/>
</dbReference>
<sequence length="404" mass="44618">MTNITPVVSFLLTTEHAAAPIQEHVHSPDRLDTFLQEAYRINSHISSLLVYLRQIRQPYLSTSTAPPPRKHRSTPDDSRAQSPPIHLTDAQRTEIDTQTSTLLHELSSNISSLTAAENLRNSTETALLERRFGSKRGGGGRNNVLWRWAAGGEDNADDGDESAGKGHEQLEAEGRATSIKTFREGVLWYLGWRLQGAVETQRGMVEVRAAREREKEKSVLWKMKTDASAAAGSTVESSGGGMGGGGGQIPRRTATATQNSMNGHLDYKMDDNYNPTLDDSITNRDRTSEEMEMDNLPPNLQQLFESENSTLLAHYNTTLSKIAQAEKSLLEISSLQSTLLTHLSTQGEMIEQLVQDAQGTGEDVRRGNRELKRAGERWGKGLARGVFWVTVGLCGFLVGWDLVF</sequence>
<evidence type="ECO:0000256" key="7">
    <source>
        <dbReference type="ARBA" id="ARBA00023054"/>
    </source>
</evidence>
<feature type="compositionally biased region" description="Basic and acidic residues" evidence="9">
    <location>
        <begin position="162"/>
        <end position="172"/>
    </location>
</feature>
<feature type="compositionally biased region" description="Gly residues" evidence="9">
    <location>
        <begin position="238"/>
        <end position="248"/>
    </location>
</feature>
<gene>
    <name evidence="11" type="ORF">EPUS_08828</name>
</gene>
<evidence type="ECO:0000256" key="5">
    <source>
        <dbReference type="ARBA" id="ARBA00022927"/>
    </source>
</evidence>
<evidence type="ECO:0000259" key="10">
    <source>
        <dbReference type="PROSITE" id="PS50192"/>
    </source>
</evidence>